<feature type="region of interest" description="Disordered" evidence="5">
    <location>
        <begin position="1"/>
        <end position="33"/>
    </location>
</feature>
<evidence type="ECO:0000259" key="6">
    <source>
        <dbReference type="PROSITE" id="PS50977"/>
    </source>
</evidence>
<proteinExistence type="predicted"/>
<evidence type="ECO:0000256" key="5">
    <source>
        <dbReference type="SAM" id="MobiDB-lite"/>
    </source>
</evidence>
<evidence type="ECO:0000313" key="8">
    <source>
        <dbReference type="Proteomes" id="UP000824366"/>
    </source>
</evidence>
<dbReference type="Pfam" id="PF02909">
    <property type="entry name" value="TetR_C_1"/>
    <property type="match status" value="1"/>
</dbReference>
<dbReference type="InterPro" id="IPR001647">
    <property type="entry name" value="HTH_TetR"/>
</dbReference>
<dbReference type="Proteomes" id="UP000824366">
    <property type="component" value="Chromosome"/>
</dbReference>
<dbReference type="Gene3D" id="1.10.357.10">
    <property type="entry name" value="Tetracycline Repressor, domain 2"/>
    <property type="match status" value="1"/>
</dbReference>
<reference evidence="7 8" key="1">
    <citation type="journal article" date="2021" name="Microbiol. Spectr.">
        <title>A Single Bacterium Capable of Oxidation and Reduction of Iron at Circumneutral pH.</title>
        <authorList>
            <person name="Kato S."/>
            <person name="Ohkuma M."/>
        </authorList>
    </citation>
    <scope>NUCLEOTIDE SEQUENCE [LARGE SCALE GENOMIC DNA]</scope>
    <source>
        <strain evidence="7 8">MIZ03</strain>
    </source>
</reference>
<dbReference type="PRINTS" id="PR00455">
    <property type="entry name" value="HTHTETR"/>
</dbReference>
<keyword evidence="1" id="KW-0805">Transcription regulation</keyword>
<keyword evidence="3" id="KW-0804">Transcription</keyword>
<name>A0ABN6D6N9_9BURK</name>
<dbReference type="InterPro" id="IPR009057">
    <property type="entry name" value="Homeodomain-like_sf"/>
</dbReference>
<protein>
    <recommendedName>
        <fullName evidence="6">HTH tetR-type domain-containing protein</fullName>
    </recommendedName>
</protein>
<evidence type="ECO:0000256" key="1">
    <source>
        <dbReference type="ARBA" id="ARBA00023015"/>
    </source>
</evidence>
<evidence type="ECO:0000256" key="4">
    <source>
        <dbReference type="PROSITE-ProRule" id="PRU00335"/>
    </source>
</evidence>
<dbReference type="SUPFAM" id="SSF46689">
    <property type="entry name" value="Homeodomain-like"/>
    <property type="match status" value="1"/>
</dbReference>
<dbReference type="InterPro" id="IPR036271">
    <property type="entry name" value="Tet_transcr_reg_TetR-rel_C_sf"/>
</dbReference>
<dbReference type="InterPro" id="IPR004111">
    <property type="entry name" value="Repressor_TetR_C"/>
</dbReference>
<dbReference type="PANTHER" id="PTHR30055">
    <property type="entry name" value="HTH-TYPE TRANSCRIPTIONAL REGULATOR RUTR"/>
    <property type="match status" value="1"/>
</dbReference>
<evidence type="ECO:0000313" key="7">
    <source>
        <dbReference type="EMBL" id="BCO26461.1"/>
    </source>
</evidence>
<accession>A0ABN6D6N9</accession>
<evidence type="ECO:0000256" key="2">
    <source>
        <dbReference type="ARBA" id="ARBA00023125"/>
    </source>
</evidence>
<keyword evidence="2 4" id="KW-0238">DNA-binding</keyword>
<dbReference type="Gene3D" id="1.10.10.60">
    <property type="entry name" value="Homeodomain-like"/>
    <property type="match status" value="1"/>
</dbReference>
<sequence>MLMSQPRHTPITTPQAPPAARPGKVGRPRKSALPETGALGRERIFQAALALIDAQGLAAFGIRGLATQLGVAPAAIYWHVASREDLVYGALSIALADVAQAMPPGSWQLRIQTVLRRFRATLRQHPHLAPAVANELGCNATLDTALMEHIVAALEEAHFDGQALVDAVNVVVAAMCGFATLELSTAPAGPDSAWGQACRAQVEGIDPARCPALARHQSELANHAFLMRWTGGMDNPLDTGFEAWVDVLIGGLEARSRVLLEARES</sequence>
<dbReference type="InterPro" id="IPR050109">
    <property type="entry name" value="HTH-type_TetR-like_transc_reg"/>
</dbReference>
<feature type="DNA-binding region" description="H-T-H motif" evidence="4">
    <location>
        <begin position="61"/>
        <end position="80"/>
    </location>
</feature>
<dbReference type="SUPFAM" id="SSF48498">
    <property type="entry name" value="Tetracyclin repressor-like, C-terminal domain"/>
    <property type="match status" value="1"/>
</dbReference>
<gene>
    <name evidence="7" type="ORF">MIZ03_1344</name>
</gene>
<feature type="domain" description="HTH tetR-type" evidence="6">
    <location>
        <begin position="38"/>
        <end position="98"/>
    </location>
</feature>
<organism evidence="7 8">
    <name type="scientific">Rhodoferax lithotrophicus</name>
    <dbReference type="NCBI Taxonomy" id="2798804"/>
    <lineage>
        <taxon>Bacteria</taxon>
        <taxon>Pseudomonadati</taxon>
        <taxon>Pseudomonadota</taxon>
        <taxon>Betaproteobacteria</taxon>
        <taxon>Burkholderiales</taxon>
        <taxon>Comamonadaceae</taxon>
        <taxon>Rhodoferax</taxon>
    </lineage>
</organism>
<dbReference type="EMBL" id="AP024238">
    <property type="protein sequence ID" value="BCO26461.1"/>
    <property type="molecule type" value="Genomic_DNA"/>
</dbReference>
<dbReference type="Pfam" id="PF00440">
    <property type="entry name" value="TetR_N"/>
    <property type="match status" value="1"/>
</dbReference>
<keyword evidence="8" id="KW-1185">Reference proteome</keyword>
<evidence type="ECO:0000256" key="3">
    <source>
        <dbReference type="ARBA" id="ARBA00023163"/>
    </source>
</evidence>
<dbReference type="PROSITE" id="PS50977">
    <property type="entry name" value="HTH_TETR_2"/>
    <property type="match status" value="1"/>
</dbReference>
<dbReference type="PANTHER" id="PTHR30055:SF151">
    <property type="entry name" value="TRANSCRIPTIONAL REGULATORY PROTEIN"/>
    <property type="match status" value="1"/>
</dbReference>